<dbReference type="EMBL" id="CP126970">
    <property type="protein sequence ID" value="WIM70237.1"/>
    <property type="molecule type" value="Genomic_DNA"/>
</dbReference>
<sequence>MAWGDRDDRAGIFEERSDGPWTWTGNRLLDPADRVLASVSSDVIYFGADRLLIESDPGPIRFRARATTGDGRVFTMAQAGFTVGVLEADCDGRSYQLRRTSIWRKEREIVGDNGVVAWIRPLISGRVAMYPGPARDDLPVVDAVFLSWGCVLVDSPVRHPRV</sequence>
<reference evidence="1 2" key="1">
    <citation type="submission" date="2023-05" db="EMBL/GenBank/DDBJ databases">
        <title>Corynebacterium suedekumii sp. nov. and Corynebacterium breve sp. nov. isolated from raw cow's milk.</title>
        <authorList>
            <person name="Baer M.K."/>
            <person name="Mehl L."/>
            <person name="Hellmuth R."/>
            <person name="Marke G."/>
            <person name="Lipski A."/>
        </authorList>
    </citation>
    <scope>NUCLEOTIDE SEQUENCE [LARGE SCALE GENOMIC DNA]</scope>
    <source>
        <strain evidence="1 2">LM112</strain>
    </source>
</reference>
<accession>A0ABY8VMB0</accession>
<evidence type="ECO:0000313" key="2">
    <source>
        <dbReference type="Proteomes" id="UP001238805"/>
    </source>
</evidence>
<keyword evidence="2" id="KW-1185">Reference proteome</keyword>
<dbReference type="Proteomes" id="UP001238805">
    <property type="component" value="Chromosome"/>
</dbReference>
<protein>
    <submittedName>
        <fullName evidence="1">Uncharacterized protein</fullName>
    </submittedName>
</protein>
<evidence type="ECO:0000313" key="1">
    <source>
        <dbReference type="EMBL" id="WIM70237.1"/>
    </source>
</evidence>
<organism evidence="1 2">
    <name type="scientific">Corynebacterium suedekumii</name>
    <dbReference type="NCBI Taxonomy" id="3049801"/>
    <lineage>
        <taxon>Bacteria</taxon>
        <taxon>Bacillati</taxon>
        <taxon>Actinomycetota</taxon>
        <taxon>Actinomycetes</taxon>
        <taxon>Mycobacteriales</taxon>
        <taxon>Corynebacteriaceae</taxon>
        <taxon>Corynebacterium</taxon>
    </lineage>
</organism>
<name>A0ABY8VMB0_9CORY</name>
<proteinExistence type="predicted"/>
<gene>
    <name evidence="1" type="ORF">QP029_13890</name>
</gene>
<dbReference type="RefSeq" id="WP_284874827.1">
    <property type="nucleotide sequence ID" value="NZ_CP126970.1"/>
</dbReference>